<dbReference type="Pfam" id="PF04285">
    <property type="entry name" value="DUF444"/>
    <property type="match status" value="2"/>
</dbReference>
<dbReference type="EMBL" id="FMUN01000007">
    <property type="protein sequence ID" value="SCY55708.1"/>
    <property type="molecule type" value="Genomic_DNA"/>
</dbReference>
<accession>A0A1G5GYI0</accession>
<proteinExistence type="predicted"/>
<reference evidence="3" key="1">
    <citation type="submission" date="2016-10" db="EMBL/GenBank/DDBJ databases">
        <authorList>
            <person name="Varghese N."/>
        </authorList>
    </citation>
    <scope>NUCLEOTIDE SEQUENCE [LARGE SCALE GENOMIC DNA]</scope>
    <source>
        <strain evidence="3">HL 19</strain>
    </source>
</reference>
<name>A0A1G5GYI0_9GAMM</name>
<dbReference type="STRING" id="381306.AN478_00960"/>
<dbReference type="InterPro" id="IPR036465">
    <property type="entry name" value="vWFA_dom_sf"/>
</dbReference>
<dbReference type="Proteomes" id="UP000183104">
    <property type="component" value="Unassembled WGS sequence"/>
</dbReference>
<evidence type="ECO:0000256" key="1">
    <source>
        <dbReference type="SAM" id="MobiDB-lite"/>
    </source>
</evidence>
<dbReference type="SUPFAM" id="SSF53300">
    <property type="entry name" value="vWA-like"/>
    <property type="match status" value="1"/>
</dbReference>
<dbReference type="RefSeq" id="WP_231627299.1">
    <property type="nucleotide sequence ID" value="NZ_FMUN01000007.1"/>
</dbReference>
<gene>
    <name evidence="2" type="ORF">SAMN05661077_2477</name>
</gene>
<dbReference type="InterPro" id="IPR006698">
    <property type="entry name" value="UPF0229"/>
</dbReference>
<organism evidence="2 3">
    <name type="scientific">Thiohalorhabdus denitrificans</name>
    <dbReference type="NCBI Taxonomy" id="381306"/>
    <lineage>
        <taxon>Bacteria</taxon>
        <taxon>Pseudomonadati</taxon>
        <taxon>Pseudomonadota</taxon>
        <taxon>Gammaproteobacteria</taxon>
        <taxon>Thiohalorhabdales</taxon>
        <taxon>Thiohalorhabdaceae</taxon>
        <taxon>Thiohalorhabdus</taxon>
    </lineage>
</organism>
<protein>
    <submittedName>
        <fullName evidence="2">Uncharacterized protein</fullName>
    </submittedName>
</protein>
<evidence type="ECO:0000313" key="3">
    <source>
        <dbReference type="Proteomes" id="UP000183104"/>
    </source>
</evidence>
<evidence type="ECO:0000313" key="2">
    <source>
        <dbReference type="EMBL" id="SCY55708.1"/>
    </source>
</evidence>
<dbReference type="CDD" id="cd00198">
    <property type="entry name" value="vWFA"/>
    <property type="match status" value="1"/>
</dbReference>
<feature type="region of interest" description="Disordered" evidence="1">
    <location>
        <begin position="79"/>
        <end position="118"/>
    </location>
</feature>
<dbReference type="PANTHER" id="PTHR30510:SF2">
    <property type="entry name" value="UPF0229 PROTEIN YEAH"/>
    <property type="match status" value="1"/>
</dbReference>
<keyword evidence="3" id="KW-1185">Reference proteome</keyword>
<sequence length="393" mass="45116">MSERTEYRAPSRMAMENRWYDLFSRGSRDWLRHNEKVRETVKEELPNLISGSDVLSRPSDRTVQVPVRFLEHYRFRLRDDQDGGEPQAGQGDGQPGDVLRRAKPDEGEGGTEGGSGGGELRFVLELKVDDIVDWIWEELALPDLQPKTTDALTDEDLIQEGWDKRGPRARLDRRRTVKEAIKRRSVQEEPTPFSNEDLRFRQLARRKRPATNAVVCFLLDVSASMDETRRKLAKSFFFWAMQGLRRQYRDVEAVFIAHTNQAWEFSEEEFFQVSATGGTVASSGFRLALDIFSDRYDPGQYNQYLFYASDGDNFGDDRRSAEALLAELGGLVNFMGFVETPQNPLESSKSEMGRLFKALAARDYPVGSYTVHEEGDIWDAIREFFRHQAEEVA</sequence>
<dbReference type="Gene3D" id="3.40.50.410">
    <property type="entry name" value="von Willebrand factor, type A domain"/>
    <property type="match status" value="1"/>
</dbReference>
<dbReference type="AlphaFoldDB" id="A0A1G5GYI0"/>
<dbReference type="PANTHER" id="PTHR30510">
    <property type="entry name" value="UPF0229 PROTEIN YEAH"/>
    <property type="match status" value="1"/>
</dbReference>